<dbReference type="Pfam" id="PF18787">
    <property type="entry name" value="CRM1_repeat_3"/>
    <property type="match status" value="1"/>
</dbReference>
<keyword evidence="7" id="KW-0813">Transport</keyword>
<dbReference type="PROSITE" id="PS50886">
    <property type="entry name" value="TRBD"/>
    <property type="match status" value="1"/>
</dbReference>
<proteinExistence type="inferred from homology"/>
<evidence type="ECO:0000256" key="14">
    <source>
        <dbReference type="ARBA" id="ARBA00022884"/>
    </source>
</evidence>
<dbReference type="InterPro" id="IPR033911">
    <property type="entry name" value="MetRS_core"/>
</dbReference>
<keyword evidence="19" id="KW-0030">Aminoacyl-tRNA synthetase</keyword>
<dbReference type="PROSITE" id="PS50166">
    <property type="entry name" value="IMPORTIN_B_NT"/>
    <property type="match status" value="1"/>
</dbReference>
<evidence type="ECO:0000256" key="7">
    <source>
        <dbReference type="ARBA" id="ARBA00022448"/>
    </source>
</evidence>
<dbReference type="SUPFAM" id="SSF52374">
    <property type="entry name" value="Nucleotidylyl transferase"/>
    <property type="match status" value="1"/>
</dbReference>
<dbReference type="PROSITE" id="PS00178">
    <property type="entry name" value="AA_TRNA_LIGASE_I"/>
    <property type="match status" value="1"/>
</dbReference>
<dbReference type="GO" id="GO:0009791">
    <property type="term" value="P:post-embryonic development"/>
    <property type="evidence" value="ECO:0007669"/>
    <property type="project" value="UniProtKB-ARBA"/>
</dbReference>
<dbReference type="SUPFAM" id="SSF57770">
    <property type="entry name" value="Methionyl-tRNA synthetase (MetRS), Zn-domain"/>
    <property type="match status" value="1"/>
</dbReference>
<dbReference type="Gene3D" id="3.40.50.620">
    <property type="entry name" value="HUPs"/>
    <property type="match status" value="1"/>
</dbReference>
<dbReference type="InterPro" id="IPR014729">
    <property type="entry name" value="Rossmann-like_a/b/a_fold"/>
</dbReference>
<dbReference type="GO" id="GO:0005829">
    <property type="term" value="C:cytosol"/>
    <property type="evidence" value="ECO:0007669"/>
    <property type="project" value="TreeGrafter"/>
</dbReference>
<dbReference type="Gene3D" id="2.40.50.140">
    <property type="entry name" value="Nucleic acid-binding proteins"/>
    <property type="match status" value="1"/>
</dbReference>
<evidence type="ECO:0000256" key="3">
    <source>
        <dbReference type="ARBA" id="ARBA00004620"/>
    </source>
</evidence>
<dbReference type="NCBIfam" id="NF001100">
    <property type="entry name" value="PRK00133.1"/>
    <property type="match status" value="1"/>
</dbReference>
<dbReference type="GO" id="GO:0006886">
    <property type="term" value="P:intracellular protein transport"/>
    <property type="evidence" value="ECO:0007669"/>
    <property type="project" value="InterPro"/>
</dbReference>
<evidence type="ECO:0000256" key="22">
    <source>
        <dbReference type="ARBA" id="ARBA00047364"/>
    </source>
</evidence>
<comment type="similarity">
    <text evidence="4">Belongs to the class-I aminoacyl-tRNA synthetase family.</text>
</comment>
<comment type="similarity">
    <text evidence="5">Belongs to the exportin family.</text>
</comment>
<dbReference type="Pfam" id="PF09334">
    <property type="entry name" value="tRNA-synt_1g"/>
    <property type="match status" value="1"/>
</dbReference>
<dbReference type="CDD" id="cd07957">
    <property type="entry name" value="Anticodon_Ia_Met"/>
    <property type="match status" value="1"/>
</dbReference>
<dbReference type="InterPro" id="IPR011989">
    <property type="entry name" value="ARM-like"/>
</dbReference>
<dbReference type="Pfam" id="PF18784">
    <property type="entry name" value="CRM1_repeat_2"/>
    <property type="match status" value="1"/>
</dbReference>
<dbReference type="InterPro" id="IPR041123">
    <property type="entry name" value="CRM1_repeat"/>
</dbReference>
<keyword evidence="11" id="KW-0547">Nucleotide-binding</keyword>
<name>A0A4P1R1T3_LUPAN</name>
<dbReference type="GO" id="GO:0000049">
    <property type="term" value="F:tRNA binding"/>
    <property type="evidence" value="ECO:0007669"/>
    <property type="project" value="UniProtKB-UniRule"/>
</dbReference>
<evidence type="ECO:0000256" key="13">
    <source>
        <dbReference type="ARBA" id="ARBA00022840"/>
    </source>
</evidence>
<dbReference type="GO" id="GO:0017101">
    <property type="term" value="C:aminoacyl-tRNA synthetase multienzyme complex"/>
    <property type="evidence" value="ECO:0007669"/>
    <property type="project" value="TreeGrafter"/>
</dbReference>
<dbReference type="Proteomes" id="UP000188354">
    <property type="component" value="Chromosome LG13"/>
</dbReference>
<evidence type="ECO:0000256" key="2">
    <source>
        <dbReference type="ARBA" id="ARBA00004567"/>
    </source>
</evidence>
<dbReference type="GO" id="GO:0006431">
    <property type="term" value="P:methionyl-tRNA aminoacylation"/>
    <property type="evidence" value="ECO:0007669"/>
    <property type="project" value="InterPro"/>
</dbReference>
<evidence type="ECO:0000259" key="25">
    <source>
        <dbReference type="PROSITE" id="PS50886"/>
    </source>
</evidence>
<dbReference type="InterPro" id="IPR001494">
    <property type="entry name" value="Importin-beta_N"/>
</dbReference>
<accession>A0A4P1R1T3</accession>
<dbReference type="GO" id="GO:0031267">
    <property type="term" value="F:small GTPase binding"/>
    <property type="evidence" value="ECO:0007669"/>
    <property type="project" value="InterPro"/>
</dbReference>
<organism evidence="26 27">
    <name type="scientific">Lupinus angustifolius</name>
    <name type="common">Narrow-leaved blue lupine</name>
    <dbReference type="NCBI Taxonomy" id="3871"/>
    <lineage>
        <taxon>Eukaryota</taxon>
        <taxon>Viridiplantae</taxon>
        <taxon>Streptophyta</taxon>
        <taxon>Embryophyta</taxon>
        <taxon>Tracheophyta</taxon>
        <taxon>Spermatophyta</taxon>
        <taxon>Magnoliopsida</taxon>
        <taxon>eudicotyledons</taxon>
        <taxon>Gunneridae</taxon>
        <taxon>Pentapetalae</taxon>
        <taxon>rosids</taxon>
        <taxon>fabids</taxon>
        <taxon>Fabales</taxon>
        <taxon>Fabaceae</taxon>
        <taxon>Papilionoideae</taxon>
        <taxon>50 kb inversion clade</taxon>
        <taxon>genistoids sensu lato</taxon>
        <taxon>core genistoids</taxon>
        <taxon>Genisteae</taxon>
        <taxon>Lupinus</taxon>
    </lineage>
</organism>
<keyword evidence="12" id="KW-0509">mRNA transport</keyword>
<dbReference type="GO" id="GO:0009553">
    <property type="term" value="P:embryo sac development"/>
    <property type="evidence" value="ECO:0007669"/>
    <property type="project" value="UniProtKB-ARBA"/>
</dbReference>
<dbReference type="SMART" id="SM01102">
    <property type="entry name" value="CRM1_C"/>
    <property type="match status" value="1"/>
</dbReference>
<dbReference type="InterPro" id="IPR013598">
    <property type="entry name" value="Exportin-1/Importin-b-like"/>
</dbReference>
<evidence type="ECO:0000256" key="21">
    <source>
        <dbReference type="ARBA" id="ARBA00030904"/>
    </source>
</evidence>
<gene>
    <name evidence="26" type="ORF">TanjilG_17440</name>
</gene>
<comment type="catalytic activity">
    <reaction evidence="22">
        <text>tRNA(Met) + L-methionine + ATP = L-methionyl-tRNA(Met) + AMP + diphosphate</text>
        <dbReference type="Rhea" id="RHEA:13481"/>
        <dbReference type="Rhea" id="RHEA-COMP:9667"/>
        <dbReference type="Rhea" id="RHEA-COMP:9698"/>
        <dbReference type="ChEBI" id="CHEBI:30616"/>
        <dbReference type="ChEBI" id="CHEBI:33019"/>
        <dbReference type="ChEBI" id="CHEBI:57844"/>
        <dbReference type="ChEBI" id="CHEBI:78442"/>
        <dbReference type="ChEBI" id="CHEBI:78530"/>
        <dbReference type="ChEBI" id="CHEBI:456215"/>
        <dbReference type="EC" id="6.1.1.10"/>
    </reaction>
</comment>
<reference evidence="26 27" key="1">
    <citation type="journal article" date="2017" name="Plant Biotechnol. J.">
        <title>A comprehensive draft genome sequence for lupin (Lupinus angustifolius), an emerging health food: insights into plant-microbe interactions and legume evolution.</title>
        <authorList>
            <person name="Hane J.K."/>
            <person name="Ming Y."/>
            <person name="Kamphuis L.G."/>
            <person name="Nelson M.N."/>
            <person name="Garg G."/>
            <person name="Atkins C.A."/>
            <person name="Bayer P.E."/>
            <person name="Bravo A."/>
            <person name="Bringans S."/>
            <person name="Cannon S."/>
            <person name="Edwards D."/>
            <person name="Foley R."/>
            <person name="Gao L.L."/>
            <person name="Harrison M.J."/>
            <person name="Huang W."/>
            <person name="Hurgobin B."/>
            <person name="Li S."/>
            <person name="Liu C.W."/>
            <person name="McGrath A."/>
            <person name="Morahan G."/>
            <person name="Murray J."/>
            <person name="Weller J."/>
            <person name="Jian J."/>
            <person name="Singh K.B."/>
        </authorList>
    </citation>
    <scope>NUCLEOTIDE SEQUENCE [LARGE SCALE GENOMIC DNA]</scope>
    <source>
        <strain evidence="27">cv. Tanjil</strain>
        <tissue evidence="26">Whole plant</tissue>
    </source>
</reference>
<dbReference type="Pfam" id="PF08389">
    <property type="entry name" value="Xpo1"/>
    <property type="match status" value="1"/>
</dbReference>
<evidence type="ECO:0000256" key="20">
    <source>
        <dbReference type="ARBA" id="ARBA00023242"/>
    </source>
</evidence>
<keyword evidence="18" id="KW-0906">Nuclear pore complex</keyword>
<dbReference type="SUPFAM" id="SSF48371">
    <property type="entry name" value="ARM repeat"/>
    <property type="match status" value="2"/>
</dbReference>
<dbReference type="EMBL" id="CM007373">
    <property type="protein sequence ID" value="OIV99630.1"/>
    <property type="molecule type" value="Genomic_DNA"/>
</dbReference>
<evidence type="ECO:0000256" key="23">
    <source>
        <dbReference type="PROSITE-ProRule" id="PRU00209"/>
    </source>
</evidence>
<dbReference type="InterPro" id="IPR002547">
    <property type="entry name" value="tRNA-bd_dom"/>
</dbReference>
<dbReference type="PANTHER" id="PTHR45765">
    <property type="entry name" value="METHIONINE--TRNA LIGASE"/>
    <property type="match status" value="1"/>
</dbReference>
<dbReference type="FunFam" id="1.25.10.10:FF:000022">
    <property type="entry name" value="protein EXPORTIN 1A"/>
    <property type="match status" value="1"/>
</dbReference>
<keyword evidence="10" id="KW-0436">Ligase</keyword>
<dbReference type="InterPro" id="IPR009080">
    <property type="entry name" value="tRNAsynth_Ia_anticodon-bd"/>
</dbReference>
<keyword evidence="20" id="KW-0539">Nucleus</keyword>
<dbReference type="STRING" id="3871.A0A4P1R1T3"/>
<dbReference type="InterPro" id="IPR012340">
    <property type="entry name" value="NA-bd_OB-fold"/>
</dbReference>
<dbReference type="Pfam" id="PF03810">
    <property type="entry name" value="IBN_N"/>
    <property type="match status" value="1"/>
</dbReference>
<feature type="domain" description="Importin N-terminal" evidence="24">
    <location>
        <begin position="797"/>
        <end position="863"/>
    </location>
</feature>
<evidence type="ECO:0000256" key="6">
    <source>
        <dbReference type="ARBA" id="ARBA00012838"/>
    </source>
</evidence>
<dbReference type="HAMAP" id="MF_00098">
    <property type="entry name" value="Met_tRNA_synth_type1"/>
    <property type="match status" value="1"/>
</dbReference>
<dbReference type="FunFam" id="1.10.730.10:FF:000024">
    <property type="entry name" value="Methionine--tRNA ligase cytoplasmic"/>
    <property type="match status" value="1"/>
</dbReference>
<dbReference type="Pfam" id="PF18777">
    <property type="entry name" value="CRM1_repeat"/>
    <property type="match status" value="1"/>
</dbReference>
<dbReference type="GO" id="GO:0048608">
    <property type="term" value="P:reproductive structure development"/>
    <property type="evidence" value="ECO:0007669"/>
    <property type="project" value="UniProtKB-ARBA"/>
</dbReference>
<evidence type="ECO:0000256" key="19">
    <source>
        <dbReference type="ARBA" id="ARBA00023146"/>
    </source>
</evidence>
<dbReference type="SMART" id="SM00913">
    <property type="entry name" value="IBN_N"/>
    <property type="match status" value="1"/>
</dbReference>
<evidence type="ECO:0000256" key="17">
    <source>
        <dbReference type="ARBA" id="ARBA00023010"/>
    </source>
</evidence>
<evidence type="ECO:0000259" key="24">
    <source>
        <dbReference type="PROSITE" id="PS50166"/>
    </source>
</evidence>
<dbReference type="Gene3D" id="1.25.10.10">
    <property type="entry name" value="Leucine-rich Repeat Variant"/>
    <property type="match status" value="2"/>
</dbReference>
<dbReference type="EC" id="6.1.1.10" evidence="6"/>
<dbReference type="InterPro" id="IPR023458">
    <property type="entry name" value="Met-tRNA_ligase_1"/>
</dbReference>
<keyword evidence="15" id="KW-0648">Protein biosynthesis</keyword>
<dbReference type="PRINTS" id="PR01041">
    <property type="entry name" value="TRNASYNTHMET"/>
</dbReference>
<evidence type="ECO:0000256" key="18">
    <source>
        <dbReference type="ARBA" id="ARBA00023132"/>
    </source>
</evidence>
<dbReference type="Pfam" id="PF19303">
    <property type="entry name" value="Anticodon_3"/>
    <property type="match status" value="1"/>
</dbReference>
<evidence type="ECO:0000256" key="10">
    <source>
        <dbReference type="ARBA" id="ARBA00022598"/>
    </source>
</evidence>
<dbReference type="GO" id="GO:0031965">
    <property type="term" value="C:nuclear membrane"/>
    <property type="evidence" value="ECO:0007669"/>
    <property type="project" value="UniProtKB-SubCell"/>
</dbReference>
<dbReference type="FunFam" id="2.40.50.140:FF:000047">
    <property type="entry name" value="tyrosine--tRNA ligase, cytoplasmic isoform X2"/>
    <property type="match status" value="1"/>
</dbReference>
<dbReference type="InterPro" id="IPR041235">
    <property type="entry name" value="Exp1_repeat_2"/>
</dbReference>
<dbReference type="CDD" id="cd00814">
    <property type="entry name" value="MetRS_core"/>
    <property type="match status" value="1"/>
</dbReference>
<dbReference type="InterPro" id="IPR015413">
    <property type="entry name" value="Methionyl/Leucyl_tRNA_Synth"/>
</dbReference>
<keyword evidence="9 23" id="KW-0820">tRNA-binding</keyword>
<keyword evidence="8" id="KW-0963">Cytoplasm</keyword>
<evidence type="ECO:0000256" key="9">
    <source>
        <dbReference type="ARBA" id="ARBA00022555"/>
    </source>
</evidence>
<dbReference type="Gene3D" id="1.10.730.10">
    <property type="entry name" value="Isoleucyl-tRNA Synthetase, Domain 1"/>
    <property type="match status" value="1"/>
</dbReference>
<dbReference type="InterPro" id="IPR040485">
    <property type="entry name" value="XPO1_repeat_3"/>
</dbReference>
<dbReference type="GO" id="GO:0005524">
    <property type="term" value="F:ATP binding"/>
    <property type="evidence" value="ECO:0007669"/>
    <property type="project" value="UniProtKB-KW"/>
</dbReference>
<keyword evidence="17" id="KW-0811">Translocation</keyword>
<evidence type="ECO:0000256" key="8">
    <source>
        <dbReference type="ARBA" id="ARBA00022490"/>
    </source>
</evidence>
<dbReference type="GO" id="GO:0005049">
    <property type="term" value="F:nuclear export signal receptor activity"/>
    <property type="evidence" value="ECO:0007669"/>
    <property type="project" value="InterPro"/>
</dbReference>
<dbReference type="GO" id="GO:0009846">
    <property type="term" value="P:pollen germination"/>
    <property type="evidence" value="ECO:0007669"/>
    <property type="project" value="UniProtKB-ARBA"/>
</dbReference>
<keyword evidence="13" id="KW-0067">ATP-binding</keyword>
<evidence type="ECO:0000256" key="4">
    <source>
        <dbReference type="ARBA" id="ARBA00005594"/>
    </source>
</evidence>
<evidence type="ECO:0000256" key="16">
    <source>
        <dbReference type="ARBA" id="ARBA00022927"/>
    </source>
</evidence>
<evidence type="ECO:0000256" key="15">
    <source>
        <dbReference type="ARBA" id="ARBA00022917"/>
    </source>
</evidence>
<dbReference type="Gene3D" id="2.20.28.20">
    <property type="entry name" value="Methionyl-tRNA synthetase, Zn-domain"/>
    <property type="match status" value="1"/>
</dbReference>
<dbReference type="InterPro" id="IPR014758">
    <property type="entry name" value="Met-tRNA_synth"/>
</dbReference>
<dbReference type="SUPFAM" id="SSF47323">
    <property type="entry name" value="Anticodon-binding domain of a subclass of class I aminoacyl-tRNA synthetases"/>
    <property type="match status" value="1"/>
</dbReference>
<dbReference type="GO" id="GO:0005643">
    <property type="term" value="C:nuclear pore"/>
    <property type="evidence" value="ECO:0007669"/>
    <property type="project" value="UniProtKB-SubCell"/>
</dbReference>
<dbReference type="SUPFAM" id="SSF50249">
    <property type="entry name" value="Nucleic acid-binding proteins"/>
    <property type="match status" value="1"/>
</dbReference>
<dbReference type="Pfam" id="PF08767">
    <property type="entry name" value="CRM1_C"/>
    <property type="match status" value="1"/>
</dbReference>
<evidence type="ECO:0000313" key="27">
    <source>
        <dbReference type="Proteomes" id="UP000188354"/>
    </source>
</evidence>
<evidence type="ECO:0000256" key="5">
    <source>
        <dbReference type="ARBA" id="ARBA00009466"/>
    </source>
</evidence>
<keyword evidence="27" id="KW-1185">Reference proteome</keyword>
<dbReference type="GO" id="GO:0051028">
    <property type="term" value="P:mRNA transport"/>
    <property type="evidence" value="ECO:0007669"/>
    <property type="project" value="UniProtKB-KW"/>
</dbReference>
<dbReference type="Pfam" id="PF01588">
    <property type="entry name" value="tRNA_bind"/>
    <property type="match status" value="1"/>
</dbReference>
<dbReference type="NCBIfam" id="TIGR00398">
    <property type="entry name" value="metG"/>
    <property type="match status" value="1"/>
</dbReference>
<dbReference type="Gramene" id="OIV99630">
    <property type="protein sequence ID" value="OIV99630"/>
    <property type="gene ID" value="TanjilG_17440"/>
</dbReference>
<dbReference type="FunFam" id="2.20.28.20:FF:000001">
    <property type="entry name" value="Methionine--tRNA ligase"/>
    <property type="match status" value="1"/>
</dbReference>
<evidence type="ECO:0000313" key="26">
    <source>
        <dbReference type="EMBL" id="OIV99630.1"/>
    </source>
</evidence>
<sequence length="1820" mass="208045">MKEENGKVTKLPIEGKRNILITSALPYVNNVPHLGNIIGCVLSADVFARYCRLRGYNAIYICGTDEYGTATETKALEENCSPKEICDKYHAIHKEVYDWFNISFDEFGRTSSPNQTEVCQAIFKRLFDNNWLSENTMQQLYCDTCEKFLADRLVEGNCPTPGCEYDSARGDQCEKCGKLLNPTELKDPRCKVCQKSPRIRDTDHLFLELPLLKDRLEKYINEMSVVGLWSQNAIQTTNSWLREGLRQRCITRDLKWGVPVPHEKYSDKVFYVWFDAPIGYVSITSCYTPEWEKWWKNPENVELYQFMGKDNVPFHTVMFPSTLLGTGENWNLMKTISVTEYLNYEAGKFSKSKGIGVFGNDAKDTSIPVEVWRYYLLTNRPEVSDTLFTWPDLQAKLNSELLNNLGNFINRVLSFIVKPEGQGYGSIIPAIPDDVSADSHELTKKLANDVSAYLDQYIEAMEKVKLKQGLKIAMSISSEGNRYLQEAEFWRLYKDNKSLCSLVMKTAVGIVYLLACLLEPFMPSLTLEVFRQLNLSAETHLSLSDEKGDIDSAKRPWEIISAGHKIGIPQPLFRELKDEEVEFYREKFAGSQADRSVRAEAFKVAEQLKKTKVSVGSGKKKSSANSSNEAKNKAVAEPDISITRLDIRVGLIKKAQKHPDADALYVEEIDVGEEQPRTVVSGLVKYIPLDEMQNRKVCVLCNLKPATMRGIKSHAMVLAASNDDHSKVELVEPPTDAVVGERVTFPGHEGNPDEVLNPKKKVWETLQVDLHSNEELVACYKDVPLTTSAGICKRNAADQILRDLQNNPHMWLQVMHILQNTQNTNTKFFALQVLEGVIKYRWNTLPVEERDGMKNFISDIIIQLSTNEASFRSERLYVNKLNIILVQILKHEWPARWRSFIPDLVSAAKTCETICENCMAILKLLSEEVFDFSRGEMTQQKIKDLKQSLNSEFQLIHEFCLYVLSVSQRTELIRATLSTLHAFLSWIPLGYIFESPLLETLLKFFPVSAYRNLTLQCLTEVASLQFGNYYDVQYVKMFTIFMGQLQGIVPPTANIPEAYAHGSSEEQVHIRILESTQENISALLLGLEYLINISFVDDTEVFKVCLDYWNSLVLELFEPNGNLDNPAATAAMMGLQVPAFLPGMVDGHGSQLLQRRQLYAGPMSKLRTLMICRMAKPEEVLIVEDENGNIVRETLKDNDVLVQYKIMRETLIYLSHLDHDDTEKQMLRKLSKQLSGEDWSWNNLNTLCWAIGSISGSMMEEQENRFLVMVIRDLLNLCEITKGKDNKAVIASNIMYVVGQYPRFLRAHWKFLKTVVNKLFEFMHETHPGDMACDTFLKIVQKCKRKFVITQVGENEPFVSELLTGLPTTIVDLEPHQIHSFYESVGNMIQAESDVPKRDEFLQRLMVLPNQRWLEIIGQAHQNVEFLKGQDAIRTVLNILQTNTSVATSLGTYFLPQISLIFLDMLNVYRMYSELISKSITEGGPFASRTSYVKLLRSVKRETLKLIETFLDKAEDQPQIGKQFVPPMMDPVLGDYARNIPDARESEVLSLFATIINKYKAAMVEDVPRIFEAVFQCTLEMITKNFEDYPEHRLKFFSLIRAIATHCFPALICLSSQQLKLVMDSIIWAFRHTERNIAETGLNLLLEMLKKFQGSEFCNQFYRTYFLTTEQEIFAVLTDTFHKPGFKLHVLVLQHLFCLLETGAITEPLWDAATNPYLYSSNVEFVREFTIKLLSTSFPNMTAAEVTQFVNGLFESTKDLSTFKTHIRDFLIQSKEFSAQDNKDLYAEEAASQRERERQRMLSIPGLIAPNELQDEMVDS</sequence>
<evidence type="ECO:0000256" key="1">
    <source>
        <dbReference type="ARBA" id="ARBA00004496"/>
    </source>
</evidence>
<comment type="subcellular location">
    <subcellularLocation>
        <location evidence="1">Cytoplasm</location>
    </subcellularLocation>
    <subcellularLocation>
        <location evidence="3">Nucleus membrane</location>
        <topology evidence="3">Peripheral membrane protein</topology>
        <orientation evidence="3">Nucleoplasmic side</orientation>
    </subcellularLocation>
    <subcellularLocation>
        <location evidence="2">Nucleus</location>
        <location evidence="2">Nuclear pore complex</location>
    </subcellularLocation>
</comment>
<dbReference type="InterPro" id="IPR016024">
    <property type="entry name" value="ARM-type_fold"/>
</dbReference>
<dbReference type="InterPro" id="IPR029038">
    <property type="entry name" value="MetRS_Zn"/>
</dbReference>
<protein>
    <recommendedName>
        <fullName evidence="6">methionine--tRNA ligase</fullName>
        <ecNumber evidence="6">6.1.1.10</ecNumber>
    </recommendedName>
    <alternativeName>
        <fullName evidence="21">Methionyl-tRNA synthetase</fullName>
    </alternativeName>
</protein>
<feature type="domain" description="TRNA-binding" evidence="25">
    <location>
        <begin position="641"/>
        <end position="744"/>
    </location>
</feature>
<keyword evidence="16" id="KW-0653">Protein transport</keyword>
<dbReference type="GO" id="GO:0009860">
    <property type="term" value="P:pollen tube growth"/>
    <property type="evidence" value="ECO:0007669"/>
    <property type="project" value="UniProtKB-ARBA"/>
</dbReference>
<keyword evidence="14 23" id="KW-0694">RNA-binding</keyword>
<dbReference type="InterPro" id="IPR014877">
    <property type="entry name" value="XPO1_C_dom"/>
</dbReference>
<evidence type="ECO:0000256" key="12">
    <source>
        <dbReference type="ARBA" id="ARBA00022816"/>
    </source>
</evidence>
<dbReference type="InterPro" id="IPR041872">
    <property type="entry name" value="Anticodon_Met"/>
</dbReference>
<evidence type="ECO:0000256" key="11">
    <source>
        <dbReference type="ARBA" id="ARBA00022741"/>
    </source>
</evidence>
<dbReference type="CDD" id="cd02799">
    <property type="entry name" value="tRNA_bind_EMAP-II_like"/>
    <property type="match status" value="1"/>
</dbReference>
<dbReference type="PANTHER" id="PTHR45765:SF1">
    <property type="entry name" value="METHIONINE--TRNA LIGASE, CYTOPLASMIC"/>
    <property type="match status" value="1"/>
</dbReference>
<dbReference type="GO" id="GO:0004825">
    <property type="term" value="F:methionine-tRNA ligase activity"/>
    <property type="evidence" value="ECO:0007669"/>
    <property type="project" value="UniProtKB-EC"/>
</dbReference>
<dbReference type="InterPro" id="IPR001412">
    <property type="entry name" value="aa-tRNA-synth_I_CS"/>
</dbReference>